<keyword evidence="3" id="KW-1185">Reference proteome</keyword>
<dbReference type="Proteomes" id="UP001147830">
    <property type="component" value="Unassembled WGS sequence"/>
</dbReference>
<reference evidence="2" key="2">
    <citation type="submission" date="2022-08" db="EMBL/GenBank/DDBJ databases">
        <authorList>
            <person name="Dong C."/>
        </authorList>
    </citation>
    <scope>NUCLEOTIDE SEQUENCE</scope>
    <source>
        <strain evidence="2">59MF3M-4</strain>
    </source>
</reference>
<keyword evidence="1" id="KW-1133">Transmembrane helix</keyword>
<dbReference type="EMBL" id="JAOANI010000015">
    <property type="protein sequence ID" value="MCT7359238.1"/>
    <property type="molecule type" value="Genomic_DNA"/>
</dbReference>
<evidence type="ECO:0000256" key="1">
    <source>
        <dbReference type="SAM" id="Phobius"/>
    </source>
</evidence>
<dbReference type="RefSeq" id="WP_260976109.1">
    <property type="nucleotide sequence ID" value="NZ_JAOANI010000015.1"/>
</dbReference>
<feature type="transmembrane region" description="Helical" evidence="1">
    <location>
        <begin position="95"/>
        <end position="116"/>
    </location>
</feature>
<feature type="transmembrane region" description="Helical" evidence="1">
    <location>
        <begin position="143"/>
        <end position="162"/>
    </location>
</feature>
<gene>
    <name evidence="2" type="ORF">NYR02_09415</name>
</gene>
<feature type="transmembrane region" description="Helical" evidence="1">
    <location>
        <begin position="67"/>
        <end position="89"/>
    </location>
</feature>
<sequence>MIRIRFLLWLILSALIYWLNISSITSDSFVQKMGMVAGSTLLAILPLMSVKWWCYLEEQTNGRRWPLINHLLAPVFAIITPLIFIGGAEYIRTEIVLLSLATGAVFLPSGQLRWFWQQRFGDLKSFPDSGQVSRSQLSRIRNLALGWIFMPLPLYFVASLLWQR</sequence>
<reference evidence="2" key="1">
    <citation type="journal article" date="2022" name="Front. Microbiol.">
        <title>Genome-based taxonomic rearrangement of Oceanobacter-related bacteria including the description of Thalassolituus hydrocarbonoclasticus sp. nov. and Thalassolituus pacificus sp. nov. and emended description of the genus Thalassolituus.</title>
        <authorList>
            <person name="Dong C."/>
            <person name="Wei L."/>
            <person name="Wang J."/>
            <person name="Lai Q."/>
            <person name="Huang Z."/>
            <person name="Shao Z."/>
        </authorList>
    </citation>
    <scope>NUCLEOTIDE SEQUENCE</scope>
    <source>
        <strain evidence="2">59MF3M-4</strain>
    </source>
</reference>
<evidence type="ECO:0000313" key="2">
    <source>
        <dbReference type="EMBL" id="MCT7359238.1"/>
    </source>
</evidence>
<accession>A0A9X3ASQ9</accession>
<keyword evidence="1" id="KW-0812">Transmembrane</keyword>
<dbReference type="AlphaFoldDB" id="A0A9X3ASQ9"/>
<protein>
    <submittedName>
        <fullName evidence="2">Uncharacterized protein</fullName>
    </submittedName>
</protein>
<organism evidence="2 3">
    <name type="scientific">Thalassolituus pacificus</name>
    <dbReference type="NCBI Taxonomy" id="2975440"/>
    <lineage>
        <taxon>Bacteria</taxon>
        <taxon>Pseudomonadati</taxon>
        <taxon>Pseudomonadota</taxon>
        <taxon>Gammaproteobacteria</taxon>
        <taxon>Oceanospirillales</taxon>
        <taxon>Oceanospirillaceae</taxon>
        <taxon>Thalassolituus</taxon>
    </lineage>
</organism>
<keyword evidence="1" id="KW-0472">Membrane</keyword>
<feature type="transmembrane region" description="Helical" evidence="1">
    <location>
        <begin position="36"/>
        <end position="55"/>
    </location>
</feature>
<comment type="caution">
    <text evidence="2">The sequence shown here is derived from an EMBL/GenBank/DDBJ whole genome shotgun (WGS) entry which is preliminary data.</text>
</comment>
<proteinExistence type="predicted"/>
<evidence type="ECO:0000313" key="3">
    <source>
        <dbReference type="Proteomes" id="UP001147830"/>
    </source>
</evidence>
<name>A0A9X3ASQ9_9GAMM</name>